<dbReference type="Proteomes" id="UP000182661">
    <property type="component" value="Unassembled WGS sequence"/>
</dbReference>
<dbReference type="InterPro" id="IPR049704">
    <property type="entry name" value="Aminotrans_3_PPA_site"/>
</dbReference>
<dbReference type="SUPFAM" id="SSF53383">
    <property type="entry name" value="PLP-dependent transferases"/>
    <property type="match status" value="1"/>
</dbReference>
<comment type="cofactor">
    <cofactor evidence="1">
        <name>pyridoxal 5'-phosphate</name>
        <dbReference type="ChEBI" id="CHEBI:597326"/>
    </cofactor>
</comment>
<dbReference type="Gene3D" id="3.90.1150.10">
    <property type="entry name" value="Aspartate Aminotransferase, domain 1"/>
    <property type="match status" value="1"/>
</dbReference>
<dbReference type="RefSeq" id="WP_071832028.1">
    <property type="nucleotide sequence ID" value="NZ_LSRP01000068.1"/>
</dbReference>
<keyword evidence="3" id="KW-0032">Aminotransferase</keyword>
<dbReference type="GO" id="GO:0009448">
    <property type="term" value="P:gamma-aminobutyric acid metabolic process"/>
    <property type="evidence" value="ECO:0007669"/>
    <property type="project" value="TreeGrafter"/>
</dbReference>
<keyword evidence="5 6" id="KW-0663">Pyridoxal phosphate</keyword>
<dbReference type="PANTHER" id="PTHR42684:SF3">
    <property type="entry name" value="ADENOSYLMETHIONINE-8-AMINO-7-OXONONANOATE AMINOTRANSFERASE"/>
    <property type="match status" value="1"/>
</dbReference>
<comment type="caution">
    <text evidence="7">The sequence shown here is derived from an EMBL/GenBank/DDBJ whole genome shotgun (WGS) entry which is preliminary data.</text>
</comment>
<dbReference type="InterPro" id="IPR015421">
    <property type="entry name" value="PyrdxlP-dep_Trfase_major"/>
</dbReference>
<dbReference type="CDD" id="cd00610">
    <property type="entry name" value="OAT_like"/>
    <property type="match status" value="1"/>
</dbReference>
<evidence type="ECO:0000313" key="7">
    <source>
        <dbReference type="EMBL" id="OJF99556.1"/>
    </source>
</evidence>
<organism evidence="7 8">
    <name type="scientific">Pararhizobium antarcticum</name>
    <dbReference type="NCBI Taxonomy" id="1798805"/>
    <lineage>
        <taxon>Bacteria</taxon>
        <taxon>Pseudomonadati</taxon>
        <taxon>Pseudomonadota</taxon>
        <taxon>Alphaproteobacteria</taxon>
        <taxon>Hyphomicrobiales</taxon>
        <taxon>Rhizobiaceae</taxon>
        <taxon>Rhizobium/Agrobacterium group</taxon>
        <taxon>Pararhizobium</taxon>
    </lineage>
</organism>
<dbReference type="AlphaFoldDB" id="A0A657LXF5"/>
<comment type="similarity">
    <text evidence="2 6">Belongs to the class-III pyridoxal-phosphate-dependent aminotransferase family.</text>
</comment>
<dbReference type="InterPro" id="IPR015422">
    <property type="entry name" value="PyrdxlP-dep_Trfase_small"/>
</dbReference>
<dbReference type="EMBL" id="LSRP01000068">
    <property type="protein sequence ID" value="OJF99556.1"/>
    <property type="molecule type" value="Genomic_DNA"/>
</dbReference>
<evidence type="ECO:0000256" key="4">
    <source>
        <dbReference type="ARBA" id="ARBA00022679"/>
    </source>
</evidence>
<gene>
    <name evidence="7" type="ORF">AX760_12465</name>
</gene>
<keyword evidence="4" id="KW-0808">Transferase</keyword>
<dbReference type="OrthoDB" id="9801834at2"/>
<dbReference type="GO" id="GO:0004015">
    <property type="term" value="F:adenosylmethionine-8-amino-7-oxononanoate transaminase activity"/>
    <property type="evidence" value="ECO:0007669"/>
    <property type="project" value="TreeGrafter"/>
</dbReference>
<evidence type="ECO:0000256" key="2">
    <source>
        <dbReference type="ARBA" id="ARBA00008954"/>
    </source>
</evidence>
<dbReference type="Pfam" id="PF00202">
    <property type="entry name" value="Aminotran_3"/>
    <property type="match status" value="1"/>
</dbReference>
<evidence type="ECO:0000256" key="3">
    <source>
        <dbReference type="ARBA" id="ARBA00022576"/>
    </source>
</evidence>
<dbReference type="InterPro" id="IPR015424">
    <property type="entry name" value="PyrdxlP-dep_Trfase"/>
</dbReference>
<evidence type="ECO:0000256" key="1">
    <source>
        <dbReference type="ARBA" id="ARBA00001933"/>
    </source>
</evidence>
<proteinExistence type="inferred from homology"/>
<keyword evidence="8" id="KW-1185">Reference proteome</keyword>
<dbReference type="GO" id="GO:0030170">
    <property type="term" value="F:pyridoxal phosphate binding"/>
    <property type="evidence" value="ECO:0007669"/>
    <property type="project" value="InterPro"/>
</dbReference>
<evidence type="ECO:0008006" key="9">
    <source>
        <dbReference type="Google" id="ProtNLM"/>
    </source>
</evidence>
<name>A0A657LXF5_9HYPH</name>
<evidence type="ECO:0000313" key="8">
    <source>
        <dbReference type="Proteomes" id="UP000182661"/>
    </source>
</evidence>
<dbReference type="PROSITE" id="PS00600">
    <property type="entry name" value="AA_TRANSFER_CLASS_3"/>
    <property type="match status" value="1"/>
</dbReference>
<accession>A0A657LXF5</accession>
<reference evidence="7 8" key="1">
    <citation type="submission" date="2016-02" db="EMBL/GenBank/DDBJ databases">
        <title>Genome sequencing of a beta-galactosidase producing bacteria Rhizobium sp. 59.</title>
        <authorList>
            <person name="Wang D."/>
            <person name="Kot W."/>
            <person name="Qin Y."/>
            <person name="Hansen L."/>
            <person name="Naqvi K."/>
            <person name="Rensing C."/>
        </authorList>
    </citation>
    <scope>NUCLEOTIDE SEQUENCE [LARGE SCALE GENOMIC DNA]</scope>
    <source>
        <strain evidence="7 8">59</strain>
    </source>
</reference>
<dbReference type="PANTHER" id="PTHR42684">
    <property type="entry name" value="ADENOSYLMETHIONINE-8-AMINO-7-OXONONANOATE AMINOTRANSFERASE"/>
    <property type="match status" value="1"/>
</dbReference>
<dbReference type="FunFam" id="3.40.640.10:FF:000014">
    <property type="entry name" value="Adenosylmethionine-8-amino-7-oxononanoate aminotransferase, probable"/>
    <property type="match status" value="1"/>
</dbReference>
<dbReference type="InterPro" id="IPR005814">
    <property type="entry name" value="Aminotrans_3"/>
</dbReference>
<evidence type="ECO:0000256" key="5">
    <source>
        <dbReference type="ARBA" id="ARBA00022898"/>
    </source>
</evidence>
<dbReference type="Gene3D" id="3.40.640.10">
    <property type="entry name" value="Type I PLP-dependent aspartate aminotransferase-like (Major domain)"/>
    <property type="match status" value="1"/>
</dbReference>
<protein>
    <recommendedName>
        <fullName evidence="9">Aminotransferase</fullName>
    </recommendedName>
</protein>
<sequence>MAAKREETIGLVDTAKEMIATAQKHLVQPWPTAGDIGAEARGGMVSGDGIYVTDSEGRRLIDGPAGMWCVNAGHRRKELADVLHEQAMALSYNSPWYTMNQPSVTLSQRLADYAPGDLDHVFYTTGGSSAVETALRFMQFANNVKGRPDKKMIISRQGGYHGSTYLSASLNGRPRDHDWMDSASEQVIKLSCPNPFRRPEGMSEQVFCDFLVAEFRTVIEKTGKERIGAFIAEPVMASGGVIIPPQGYLPRMRALCADNDILFIADEVVTAFGRLGHVFASQDVFGITPDMITFAKGVTSGYFPLGGVMISSRLFEDLRRSNHSDAMFAHGLTYSSHPIGCAVALKNLDILEDGLLDHARAISGYFQASLKTLEDLPLVGEVRGLGLMACIECVADRISNNPLTLDLTVGKRIDGHCQDLGLLVRPLINMCVMSPPLTITPSQIDEMVSILRTSIERTQDELVREGLWNGNSLSGSSI</sequence>
<dbReference type="GO" id="GO:0009102">
    <property type="term" value="P:biotin biosynthetic process"/>
    <property type="evidence" value="ECO:0007669"/>
    <property type="project" value="TreeGrafter"/>
</dbReference>
<evidence type="ECO:0000256" key="6">
    <source>
        <dbReference type="RuleBase" id="RU003560"/>
    </source>
</evidence>
<dbReference type="NCBIfam" id="NF005447">
    <property type="entry name" value="PRK07036.1"/>
    <property type="match status" value="1"/>
</dbReference>